<gene>
    <name evidence="1" type="ORF">CARN4_0458</name>
</gene>
<name>E6Q1P5_9ZZZZ</name>
<sequence>MLGCVAADEACGEAVALRVLGLRAALGAAEAPEVASAGFAVVAVFAQAVKSTRASIAIAVLRIIDR</sequence>
<protein>
    <submittedName>
        <fullName evidence="1">Exocyst complex component 5 (Exocyst complex component Sec10)</fullName>
    </submittedName>
</protein>
<reference evidence="1" key="1">
    <citation type="submission" date="2009-10" db="EMBL/GenBank/DDBJ databases">
        <title>Diversity of trophic interactions inside an arsenic-rich microbial ecosystem.</title>
        <authorList>
            <person name="Bertin P.N."/>
            <person name="Heinrich-Salmeron A."/>
            <person name="Pelletier E."/>
            <person name="Goulhen-Chollet F."/>
            <person name="Arsene-Ploetze F."/>
            <person name="Gallien S."/>
            <person name="Calteau A."/>
            <person name="Vallenet D."/>
            <person name="Casiot C."/>
            <person name="Chane-Woon-Ming B."/>
            <person name="Giloteaux L."/>
            <person name="Barakat M."/>
            <person name="Bonnefoy V."/>
            <person name="Bruneel O."/>
            <person name="Chandler M."/>
            <person name="Cleiss J."/>
            <person name="Duran R."/>
            <person name="Elbaz-Poulichet F."/>
            <person name="Fonknechten N."/>
            <person name="Lauga B."/>
            <person name="Mornico D."/>
            <person name="Ortet P."/>
            <person name="Schaeffer C."/>
            <person name="Siguier P."/>
            <person name="Alexander Thil Smith A."/>
            <person name="Van Dorsselaer A."/>
            <person name="Weissenbach J."/>
            <person name="Medigue C."/>
            <person name="Le Paslier D."/>
        </authorList>
    </citation>
    <scope>NUCLEOTIDE SEQUENCE</scope>
</reference>
<proteinExistence type="predicted"/>
<comment type="caution">
    <text evidence="1">The sequence shown here is derived from an EMBL/GenBank/DDBJ whole genome shotgun (WGS) entry which is preliminary data.</text>
</comment>
<accession>E6Q1P5</accession>
<dbReference type="AlphaFoldDB" id="E6Q1P5"/>
<dbReference type="EMBL" id="CABO01000013">
    <property type="protein sequence ID" value="CBI01105.1"/>
    <property type="molecule type" value="Genomic_DNA"/>
</dbReference>
<evidence type="ECO:0000313" key="1">
    <source>
        <dbReference type="EMBL" id="CBI01105.1"/>
    </source>
</evidence>
<organism evidence="1">
    <name type="scientific">mine drainage metagenome</name>
    <dbReference type="NCBI Taxonomy" id="410659"/>
    <lineage>
        <taxon>unclassified sequences</taxon>
        <taxon>metagenomes</taxon>
        <taxon>ecological metagenomes</taxon>
    </lineage>
</organism>